<evidence type="ECO:0000313" key="1">
    <source>
        <dbReference type="EMBL" id="KAJ9588011.1"/>
    </source>
</evidence>
<comment type="caution">
    <text evidence="1">The sequence shown here is derived from an EMBL/GenBank/DDBJ whole genome shotgun (WGS) entry which is preliminary data.</text>
</comment>
<accession>A0AAD8EFB8</accession>
<keyword evidence="2" id="KW-1185">Reference proteome</keyword>
<dbReference type="AlphaFoldDB" id="A0AAD8EFB8"/>
<reference evidence="1" key="2">
    <citation type="submission" date="2023-05" db="EMBL/GenBank/DDBJ databases">
        <authorList>
            <person name="Fouks B."/>
        </authorList>
    </citation>
    <scope>NUCLEOTIDE SEQUENCE</scope>
    <source>
        <strain evidence="1">Stay&amp;Tobe</strain>
        <tissue evidence="1">Testes</tissue>
    </source>
</reference>
<reference evidence="1" key="1">
    <citation type="journal article" date="2023" name="IScience">
        <title>Live-bearing cockroach genome reveals convergent evolutionary mechanisms linked to viviparity in insects and beyond.</title>
        <authorList>
            <person name="Fouks B."/>
            <person name="Harrison M.C."/>
            <person name="Mikhailova A.A."/>
            <person name="Marchal E."/>
            <person name="English S."/>
            <person name="Carruthers M."/>
            <person name="Jennings E.C."/>
            <person name="Chiamaka E.L."/>
            <person name="Frigard R.A."/>
            <person name="Pippel M."/>
            <person name="Attardo G.M."/>
            <person name="Benoit J.B."/>
            <person name="Bornberg-Bauer E."/>
            <person name="Tobe S.S."/>
        </authorList>
    </citation>
    <scope>NUCLEOTIDE SEQUENCE</scope>
    <source>
        <strain evidence="1">Stay&amp;Tobe</strain>
    </source>
</reference>
<evidence type="ECO:0000313" key="2">
    <source>
        <dbReference type="Proteomes" id="UP001233999"/>
    </source>
</evidence>
<dbReference type="EMBL" id="JASPKZ010005945">
    <property type="protein sequence ID" value="KAJ9588011.1"/>
    <property type="molecule type" value="Genomic_DNA"/>
</dbReference>
<protein>
    <submittedName>
        <fullName evidence="1">Uncharacterized protein</fullName>
    </submittedName>
</protein>
<dbReference type="Proteomes" id="UP001233999">
    <property type="component" value="Unassembled WGS sequence"/>
</dbReference>
<organism evidence="1 2">
    <name type="scientific">Diploptera punctata</name>
    <name type="common">Pacific beetle cockroach</name>
    <dbReference type="NCBI Taxonomy" id="6984"/>
    <lineage>
        <taxon>Eukaryota</taxon>
        <taxon>Metazoa</taxon>
        <taxon>Ecdysozoa</taxon>
        <taxon>Arthropoda</taxon>
        <taxon>Hexapoda</taxon>
        <taxon>Insecta</taxon>
        <taxon>Pterygota</taxon>
        <taxon>Neoptera</taxon>
        <taxon>Polyneoptera</taxon>
        <taxon>Dictyoptera</taxon>
        <taxon>Blattodea</taxon>
        <taxon>Blaberoidea</taxon>
        <taxon>Blaberidae</taxon>
        <taxon>Diplopterinae</taxon>
        <taxon>Diploptera</taxon>
    </lineage>
</organism>
<feature type="non-terminal residue" evidence="1">
    <location>
        <position position="1"/>
    </location>
</feature>
<gene>
    <name evidence="1" type="ORF">L9F63_028179</name>
</gene>
<proteinExistence type="predicted"/>
<sequence length="211" mass="24242">VIDCAYIINYREEIRKYGEYPVESRHTDTSFSMHITFKMTNKISAVFLLILTHNQISGCKHHITNIEIGCKNDEYFGESTVSVTDDGANAIFSSNTVVIKDLPDDIQCSMEAYYKDETGEWKLMPDYFPKGPCCKLINENEAFEKIRDHPVIKDNCPAKMGTYNIKDMVFEKRKCVEYTPNGEYKVMFNQRMSMETACIPPTHISLSPTND</sequence>
<name>A0AAD8EFB8_DIPPU</name>